<dbReference type="PANTHER" id="PTHR33221:SF14">
    <property type="entry name" value="HTH-TYPE TRANSCRIPTIONAL REGULATOR AQ_268-RELATED"/>
    <property type="match status" value="1"/>
</dbReference>
<dbReference type="PROSITE" id="PS51197">
    <property type="entry name" value="HTH_RRF2_2"/>
    <property type="match status" value="1"/>
</dbReference>
<evidence type="ECO:0000313" key="2">
    <source>
        <dbReference type="Proteomes" id="UP000000445"/>
    </source>
</evidence>
<dbReference type="InterPro" id="IPR000944">
    <property type="entry name" value="Tscrpt_reg_Rrf2"/>
</dbReference>
<dbReference type="GO" id="GO:0005829">
    <property type="term" value="C:cytosol"/>
    <property type="evidence" value="ECO:0007669"/>
    <property type="project" value="TreeGrafter"/>
</dbReference>
<organism evidence="1 2">
    <name type="scientific">Thermotoga neapolitana (strain ATCC 49049 / DSM 4359 / NBRC 107923 / NS-E)</name>
    <dbReference type="NCBI Taxonomy" id="309803"/>
    <lineage>
        <taxon>Bacteria</taxon>
        <taxon>Thermotogati</taxon>
        <taxon>Thermotogota</taxon>
        <taxon>Thermotogae</taxon>
        <taxon>Thermotogales</taxon>
        <taxon>Thermotogaceae</taxon>
        <taxon>Thermotoga</taxon>
    </lineage>
</organism>
<evidence type="ECO:0000313" key="1">
    <source>
        <dbReference type="EMBL" id="ACM23286.1"/>
    </source>
</evidence>
<dbReference type="GO" id="GO:0003700">
    <property type="term" value="F:DNA-binding transcription factor activity"/>
    <property type="evidence" value="ECO:0007669"/>
    <property type="project" value="TreeGrafter"/>
</dbReference>
<dbReference type="Gene3D" id="1.10.10.10">
    <property type="entry name" value="Winged helix-like DNA-binding domain superfamily/Winged helix DNA-binding domain"/>
    <property type="match status" value="1"/>
</dbReference>
<dbReference type="eggNOG" id="COG1959">
    <property type="taxonomic scope" value="Bacteria"/>
</dbReference>
<dbReference type="PROSITE" id="PS01332">
    <property type="entry name" value="HTH_RRF2_1"/>
    <property type="match status" value="1"/>
</dbReference>
<proteinExistence type="predicted"/>
<dbReference type="EMBL" id="CP000916">
    <property type="protein sequence ID" value="ACM23286.1"/>
    <property type="molecule type" value="Genomic_DNA"/>
</dbReference>
<dbReference type="InterPro" id="IPR030489">
    <property type="entry name" value="TR_Rrf2-type_CS"/>
</dbReference>
<dbReference type="HOGENOM" id="CLU_107144_1_0_0"/>
<reference evidence="1 2" key="1">
    <citation type="journal article" date="2009" name="Biosci. Biotechnol. Biochem.">
        <title>WeGAS: a web-based microbial genome annotation system.</title>
        <authorList>
            <person name="Lee D."/>
            <person name="Seo H."/>
            <person name="Park C."/>
            <person name="Park K."/>
        </authorList>
    </citation>
    <scope>NUCLEOTIDE SEQUENCE [LARGE SCALE GENOMIC DNA]</scope>
    <source>
        <strain evidence="2">ATCC 49049 / DSM 4359 / NBRC 107923 / NS-E</strain>
    </source>
</reference>
<dbReference type="Proteomes" id="UP000000445">
    <property type="component" value="Chromosome"/>
</dbReference>
<dbReference type="InterPro" id="IPR036390">
    <property type="entry name" value="WH_DNA-bd_sf"/>
</dbReference>
<protein>
    <submittedName>
        <fullName evidence="1">Transcriptional regulator, BadM/Rrf2 family</fullName>
    </submittedName>
</protein>
<sequence length="143" mass="16630">MLWMFGKCQKHVRYALRLLMRLSLENRPMSSSELAEKEHITRSFTLKVLHYLKRSGLVSSIKGKNGGFVLARSADEISFLDIIRAFEKDLVIVDCSNRCENYKHCRAKYFWSWLSDHLKEMFSSITLKDIASGSFAFQCEKLP</sequence>
<dbReference type="PANTHER" id="PTHR33221">
    <property type="entry name" value="WINGED HELIX-TURN-HELIX TRANSCRIPTIONAL REGULATOR, RRF2 FAMILY"/>
    <property type="match status" value="1"/>
</dbReference>
<dbReference type="SUPFAM" id="SSF46785">
    <property type="entry name" value="Winged helix' DNA-binding domain"/>
    <property type="match status" value="1"/>
</dbReference>
<dbReference type="STRING" id="309803.CTN_1109"/>
<dbReference type="Pfam" id="PF02082">
    <property type="entry name" value="Rrf2"/>
    <property type="match status" value="1"/>
</dbReference>
<accession>B9K8K2</accession>
<gene>
    <name evidence="1" type="ordered locus">CTN_1109</name>
</gene>
<dbReference type="InterPro" id="IPR036388">
    <property type="entry name" value="WH-like_DNA-bd_sf"/>
</dbReference>
<dbReference type="KEGG" id="tna:CTN_1109"/>
<name>B9K8K2_THENN</name>
<dbReference type="AlphaFoldDB" id="B9K8K2"/>
<dbReference type="NCBIfam" id="TIGR00738">
    <property type="entry name" value="rrf2_super"/>
    <property type="match status" value="1"/>
</dbReference>
<keyword evidence="2" id="KW-1185">Reference proteome</keyword>